<dbReference type="HOGENOM" id="CLU_173204_0_0_7"/>
<evidence type="ECO:0000313" key="2">
    <source>
        <dbReference type="EMBL" id="CBG39317.1"/>
    </source>
</evidence>
<keyword evidence="2" id="KW-0808">Transferase</keyword>
<dbReference type="GO" id="GO:0016740">
    <property type="term" value="F:transferase activity"/>
    <property type="evidence" value="ECO:0007669"/>
    <property type="project" value="UniProtKB-KW"/>
</dbReference>
<dbReference type="eggNOG" id="COG0607">
    <property type="taxonomic scope" value="Bacteria"/>
</dbReference>
<protein>
    <submittedName>
        <fullName evidence="2">Putative Thiosulfate sulfurtransferase glpE</fullName>
    </submittedName>
</protein>
<dbReference type="SUPFAM" id="SSF52821">
    <property type="entry name" value="Rhodanese/Cell cycle control phosphatase"/>
    <property type="match status" value="1"/>
</dbReference>
<dbReference type="Pfam" id="PF00581">
    <property type="entry name" value="Rhodanese"/>
    <property type="match status" value="1"/>
</dbReference>
<accession>D3UFP6</accession>
<evidence type="ECO:0000259" key="1">
    <source>
        <dbReference type="PROSITE" id="PS50206"/>
    </source>
</evidence>
<dbReference type="Gene3D" id="3.40.250.10">
    <property type="entry name" value="Rhodanese-like domain"/>
    <property type="match status" value="1"/>
</dbReference>
<proteinExistence type="predicted"/>
<dbReference type="EMBL" id="FN555004">
    <property type="protein sequence ID" value="CBG39317.1"/>
    <property type="molecule type" value="Genomic_DNA"/>
</dbReference>
<gene>
    <name evidence="2" type="ordered locus">HMU00530</name>
</gene>
<sequence>MIDIREEEDYKNFHITDAIHLQDIAKISHIAKENPDKKILLYCYHGNTANSYTQELVRWGFENIYFLQENYEEFESLGIPLSFQK</sequence>
<dbReference type="STRING" id="679897.HMU00530"/>
<evidence type="ECO:0000313" key="3">
    <source>
        <dbReference type="Proteomes" id="UP000001522"/>
    </source>
</evidence>
<dbReference type="KEGG" id="hms:HMU00530"/>
<feature type="domain" description="Rhodanese" evidence="1">
    <location>
        <begin position="2"/>
        <end position="83"/>
    </location>
</feature>
<name>D3UFP6_HELM1</name>
<dbReference type="PROSITE" id="PS50206">
    <property type="entry name" value="RHODANESE_3"/>
    <property type="match status" value="1"/>
</dbReference>
<dbReference type="AlphaFoldDB" id="D3UFP6"/>
<dbReference type="InterPro" id="IPR001763">
    <property type="entry name" value="Rhodanese-like_dom"/>
</dbReference>
<dbReference type="Proteomes" id="UP000001522">
    <property type="component" value="Chromosome"/>
</dbReference>
<keyword evidence="3" id="KW-1185">Reference proteome</keyword>
<reference evidence="2 3" key="1">
    <citation type="journal article" date="2010" name="BMC Genomics">
        <title>Comparative genomics and proteomics of Helicobacter mustelae, an ulcerogenic and carcinogenic gastric pathogen.</title>
        <authorList>
            <person name="O'Toole P.W."/>
            <person name="Snelling W.J."/>
            <person name="Canchaya C."/>
            <person name="Forde B.M."/>
            <person name="Hardie K.R."/>
            <person name="Josenhans C."/>
            <person name="Graham R.L.J."/>
            <person name="McMullan G."/>
            <person name="Parkhill J."/>
            <person name="Belda E."/>
            <person name="Bentley S.D."/>
        </authorList>
    </citation>
    <scope>NUCLEOTIDE SEQUENCE [LARGE SCALE GENOMIC DNA]</scope>
    <source>
        <strain evidence="3">ATCC 43772 / LMG 18044 / NCTC 12198 / 12198</strain>
    </source>
</reference>
<dbReference type="InterPro" id="IPR036873">
    <property type="entry name" value="Rhodanese-like_dom_sf"/>
</dbReference>
<organism evidence="2 3">
    <name type="scientific">Helicobacter mustelae (strain ATCC 43772 / CCUG 25715 / CIP 103759 / LMG 18044 / NCTC 12198 / R85-136P)</name>
    <name type="common">Campylobacter mustelae</name>
    <dbReference type="NCBI Taxonomy" id="679897"/>
    <lineage>
        <taxon>Bacteria</taxon>
        <taxon>Pseudomonadati</taxon>
        <taxon>Campylobacterota</taxon>
        <taxon>Epsilonproteobacteria</taxon>
        <taxon>Campylobacterales</taxon>
        <taxon>Helicobacteraceae</taxon>
        <taxon>Helicobacter</taxon>
    </lineage>
</organism>
<dbReference type="CDD" id="cd00158">
    <property type="entry name" value="RHOD"/>
    <property type="match status" value="1"/>
</dbReference>